<reference evidence="2" key="1">
    <citation type="submission" date="2021-01" db="EMBL/GenBank/DDBJ databases">
        <authorList>
            <person name="Corre E."/>
            <person name="Pelletier E."/>
            <person name="Niang G."/>
            <person name="Scheremetjew M."/>
            <person name="Finn R."/>
            <person name="Kale V."/>
            <person name="Holt S."/>
            <person name="Cochrane G."/>
            <person name="Meng A."/>
            <person name="Brown T."/>
            <person name="Cohen L."/>
        </authorList>
    </citation>
    <scope>NUCLEOTIDE SEQUENCE</scope>
    <source>
        <strain evidence="2">OF101</strain>
    </source>
</reference>
<sequence length="302" mass="31433">MEERCASLETRVLEARADGAGHERGREPPEGVQTGGVSVCVPVGFGDSRDQQAARQDGWIHDGRQRMKRQAWLSDQGRQMSDLERKLTELKEREMEGMRSWTRTPVTAAAVHTPRAGGHGTASPLRARPQVPSIDLAPATTVANASPLRMRPAVSPMDAQGGGSPLRLRPASSVESSGGQSPLRIRGPLESPPTVVAPPFGSSSSFRPRFPLGNVVNPGTPAAPAAAACVAGTLATPRGSPAAPGGAPPPRGRAVASTGMSCTSAAAEVRRQSGSPVRQMMLITQKSFGTGIGTSSGNFPRS</sequence>
<feature type="region of interest" description="Disordered" evidence="1">
    <location>
        <begin position="147"/>
        <end position="202"/>
    </location>
</feature>
<evidence type="ECO:0000256" key="1">
    <source>
        <dbReference type="SAM" id="MobiDB-lite"/>
    </source>
</evidence>
<evidence type="ECO:0000313" key="2">
    <source>
        <dbReference type="EMBL" id="CAD9167284.1"/>
    </source>
</evidence>
<accession>A0A7S1RI03</accession>
<feature type="region of interest" description="Disordered" evidence="1">
    <location>
        <begin position="237"/>
        <end position="257"/>
    </location>
</feature>
<organism evidence="2">
    <name type="scientific">Alexandrium catenella</name>
    <name type="common">Red tide dinoflagellate</name>
    <name type="synonym">Gonyaulax catenella</name>
    <dbReference type="NCBI Taxonomy" id="2925"/>
    <lineage>
        <taxon>Eukaryota</taxon>
        <taxon>Sar</taxon>
        <taxon>Alveolata</taxon>
        <taxon>Dinophyceae</taxon>
        <taxon>Gonyaulacales</taxon>
        <taxon>Pyrocystaceae</taxon>
        <taxon>Alexandrium</taxon>
    </lineage>
</organism>
<proteinExistence type="predicted"/>
<feature type="compositionally biased region" description="Basic and acidic residues" evidence="1">
    <location>
        <begin position="1"/>
        <end position="29"/>
    </location>
</feature>
<dbReference type="EMBL" id="HBGE01073509">
    <property type="protein sequence ID" value="CAD9167284.1"/>
    <property type="molecule type" value="Transcribed_RNA"/>
</dbReference>
<dbReference type="AlphaFoldDB" id="A0A7S1RI03"/>
<feature type="compositionally biased region" description="Basic and acidic residues" evidence="1">
    <location>
        <begin position="47"/>
        <end position="61"/>
    </location>
</feature>
<name>A0A7S1RI03_ALECA</name>
<gene>
    <name evidence="2" type="ORF">ACAT0790_LOCUS44052</name>
</gene>
<protein>
    <submittedName>
        <fullName evidence="2">Uncharacterized protein</fullName>
    </submittedName>
</protein>
<feature type="region of interest" description="Disordered" evidence="1">
    <location>
        <begin position="1"/>
        <end position="61"/>
    </location>
</feature>